<comment type="caution">
    <text evidence="2">The sequence shown here is derived from an EMBL/GenBank/DDBJ whole genome shotgun (WGS) entry which is preliminary data.</text>
</comment>
<gene>
    <name evidence="2" type="ORF">EV420DRAFT_1533168</name>
</gene>
<feature type="domain" description="Protein kinase" evidence="1">
    <location>
        <begin position="1"/>
        <end position="74"/>
    </location>
</feature>
<keyword evidence="3" id="KW-1185">Reference proteome</keyword>
<dbReference type="GO" id="GO:0004672">
    <property type="term" value="F:protein kinase activity"/>
    <property type="evidence" value="ECO:0007669"/>
    <property type="project" value="InterPro"/>
</dbReference>
<accession>A0AA39N7T4</accession>
<dbReference type="RefSeq" id="XP_060332653.1">
    <property type="nucleotide sequence ID" value="XM_060472750.1"/>
</dbReference>
<dbReference type="EMBL" id="JAUEPS010000012">
    <property type="protein sequence ID" value="KAK0460614.1"/>
    <property type="molecule type" value="Genomic_DNA"/>
</dbReference>
<evidence type="ECO:0000313" key="3">
    <source>
        <dbReference type="Proteomes" id="UP001175211"/>
    </source>
</evidence>
<proteinExistence type="predicted"/>
<dbReference type="PROSITE" id="PS50011">
    <property type="entry name" value="PROTEIN_KINASE_DOM"/>
    <property type="match status" value="1"/>
</dbReference>
<reference evidence="2" key="1">
    <citation type="submission" date="2023-06" db="EMBL/GenBank/DDBJ databases">
        <authorList>
            <consortium name="Lawrence Berkeley National Laboratory"/>
            <person name="Ahrendt S."/>
            <person name="Sahu N."/>
            <person name="Indic B."/>
            <person name="Wong-Bajracharya J."/>
            <person name="Merenyi Z."/>
            <person name="Ke H.-M."/>
            <person name="Monk M."/>
            <person name="Kocsube S."/>
            <person name="Drula E."/>
            <person name="Lipzen A."/>
            <person name="Balint B."/>
            <person name="Henrissat B."/>
            <person name="Andreopoulos B."/>
            <person name="Martin F.M."/>
            <person name="Harder C.B."/>
            <person name="Rigling D."/>
            <person name="Ford K.L."/>
            <person name="Foster G.D."/>
            <person name="Pangilinan J."/>
            <person name="Papanicolaou A."/>
            <person name="Barry K."/>
            <person name="LaButti K."/>
            <person name="Viragh M."/>
            <person name="Koriabine M."/>
            <person name="Yan M."/>
            <person name="Riley R."/>
            <person name="Champramary S."/>
            <person name="Plett K.L."/>
            <person name="Tsai I.J."/>
            <person name="Slot J."/>
            <person name="Sipos G."/>
            <person name="Plett J."/>
            <person name="Nagy L.G."/>
            <person name="Grigoriev I.V."/>
        </authorList>
    </citation>
    <scope>NUCLEOTIDE SEQUENCE</scope>
    <source>
        <strain evidence="2">CCBAS 213</strain>
    </source>
</reference>
<sequence length="74" mass="8562">MSWGDVKRGVTAMQWKGFVDSVEKLHSLGVKHGDIEPRNVALTTEGFRFFDFGWSEMHCCQRDECEELQNLLDI</sequence>
<dbReference type="InterPro" id="IPR011009">
    <property type="entry name" value="Kinase-like_dom_sf"/>
</dbReference>
<name>A0AA39N7T4_ARMTA</name>
<dbReference type="SUPFAM" id="SSF56112">
    <property type="entry name" value="Protein kinase-like (PK-like)"/>
    <property type="match status" value="1"/>
</dbReference>
<organism evidence="2 3">
    <name type="scientific">Armillaria tabescens</name>
    <name type="common">Ringless honey mushroom</name>
    <name type="synonym">Agaricus tabescens</name>
    <dbReference type="NCBI Taxonomy" id="1929756"/>
    <lineage>
        <taxon>Eukaryota</taxon>
        <taxon>Fungi</taxon>
        <taxon>Dikarya</taxon>
        <taxon>Basidiomycota</taxon>
        <taxon>Agaricomycotina</taxon>
        <taxon>Agaricomycetes</taxon>
        <taxon>Agaricomycetidae</taxon>
        <taxon>Agaricales</taxon>
        <taxon>Marasmiineae</taxon>
        <taxon>Physalacriaceae</taxon>
        <taxon>Desarmillaria</taxon>
    </lineage>
</organism>
<dbReference type="InterPro" id="IPR000719">
    <property type="entry name" value="Prot_kinase_dom"/>
</dbReference>
<dbReference type="Pfam" id="PF06293">
    <property type="entry name" value="Kdo"/>
    <property type="match status" value="1"/>
</dbReference>
<evidence type="ECO:0000313" key="2">
    <source>
        <dbReference type="EMBL" id="KAK0460614.1"/>
    </source>
</evidence>
<protein>
    <recommendedName>
        <fullName evidence="1">Protein kinase domain-containing protein</fullName>
    </recommendedName>
</protein>
<dbReference type="Gene3D" id="1.10.510.10">
    <property type="entry name" value="Transferase(Phosphotransferase) domain 1"/>
    <property type="match status" value="1"/>
</dbReference>
<dbReference type="AlphaFoldDB" id="A0AA39N7T4"/>
<evidence type="ECO:0000259" key="1">
    <source>
        <dbReference type="PROSITE" id="PS50011"/>
    </source>
</evidence>
<dbReference type="Proteomes" id="UP001175211">
    <property type="component" value="Unassembled WGS sequence"/>
</dbReference>
<dbReference type="GO" id="GO:0005524">
    <property type="term" value="F:ATP binding"/>
    <property type="evidence" value="ECO:0007669"/>
    <property type="project" value="InterPro"/>
</dbReference>
<dbReference type="GeneID" id="85356298"/>